<keyword evidence="2" id="KW-1185">Reference proteome</keyword>
<dbReference type="InterPro" id="IPR036291">
    <property type="entry name" value="NAD(P)-bd_dom_sf"/>
</dbReference>
<proteinExistence type="predicted"/>
<dbReference type="SUPFAM" id="SSF51735">
    <property type="entry name" value="NAD(P)-binding Rossmann-fold domains"/>
    <property type="match status" value="1"/>
</dbReference>
<reference evidence="1" key="1">
    <citation type="journal article" date="2023" name="Mol. Phylogenet. Evol.">
        <title>Genome-scale phylogeny and comparative genomics of the fungal order Sordariales.</title>
        <authorList>
            <person name="Hensen N."/>
            <person name="Bonometti L."/>
            <person name="Westerberg I."/>
            <person name="Brannstrom I.O."/>
            <person name="Guillou S."/>
            <person name="Cros-Aarteil S."/>
            <person name="Calhoun S."/>
            <person name="Haridas S."/>
            <person name="Kuo A."/>
            <person name="Mondo S."/>
            <person name="Pangilinan J."/>
            <person name="Riley R."/>
            <person name="LaButti K."/>
            <person name="Andreopoulos B."/>
            <person name="Lipzen A."/>
            <person name="Chen C."/>
            <person name="Yan M."/>
            <person name="Daum C."/>
            <person name="Ng V."/>
            <person name="Clum A."/>
            <person name="Steindorff A."/>
            <person name="Ohm R.A."/>
            <person name="Martin F."/>
            <person name="Silar P."/>
            <person name="Natvig D.O."/>
            <person name="Lalanne C."/>
            <person name="Gautier V."/>
            <person name="Ament-Velasquez S.L."/>
            <person name="Kruys A."/>
            <person name="Hutchinson M.I."/>
            <person name="Powell A.J."/>
            <person name="Barry K."/>
            <person name="Miller A.N."/>
            <person name="Grigoriev I.V."/>
            <person name="Debuchy R."/>
            <person name="Gladieux P."/>
            <person name="Hiltunen Thoren M."/>
            <person name="Johannesson H."/>
        </authorList>
    </citation>
    <scope>NUCLEOTIDE SEQUENCE</scope>
    <source>
        <strain evidence="1">CBS 232.78</strain>
    </source>
</reference>
<dbReference type="PANTHER" id="PTHR14097:SF8">
    <property type="entry name" value="NAD(P)-BINDING DOMAIN-CONTAINING PROTEIN"/>
    <property type="match status" value="1"/>
</dbReference>
<protein>
    <recommendedName>
        <fullName evidence="3">Nucleoside-diphosphate-sugar epimerase</fullName>
    </recommendedName>
</protein>
<dbReference type="Gene3D" id="3.40.50.720">
    <property type="entry name" value="NAD(P)-binding Rossmann-like Domain"/>
    <property type="match status" value="1"/>
</dbReference>
<dbReference type="Proteomes" id="UP001285441">
    <property type="component" value="Unassembled WGS sequence"/>
</dbReference>
<gene>
    <name evidence="1" type="ORF">B0H63DRAFT_464522</name>
</gene>
<accession>A0AAE0U3R6</accession>
<evidence type="ECO:0000313" key="1">
    <source>
        <dbReference type="EMBL" id="KAK3389918.1"/>
    </source>
</evidence>
<reference evidence="1" key="2">
    <citation type="submission" date="2023-06" db="EMBL/GenBank/DDBJ databases">
        <authorList>
            <consortium name="Lawrence Berkeley National Laboratory"/>
            <person name="Haridas S."/>
            <person name="Hensen N."/>
            <person name="Bonometti L."/>
            <person name="Westerberg I."/>
            <person name="Brannstrom I.O."/>
            <person name="Guillou S."/>
            <person name="Cros-Aarteil S."/>
            <person name="Calhoun S."/>
            <person name="Kuo A."/>
            <person name="Mondo S."/>
            <person name="Pangilinan J."/>
            <person name="Riley R."/>
            <person name="LaButti K."/>
            <person name="Andreopoulos B."/>
            <person name="Lipzen A."/>
            <person name="Chen C."/>
            <person name="Yanf M."/>
            <person name="Daum C."/>
            <person name="Ng V."/>
            <person name="Clum A."/>
            <person name="Steindorff A."/>
            <person name="Ohm R."/>
            <person name="Martin F."/>
            <person name="Silar P."/>
            <person name="Natvig D."/>
            <person name="Lalanne C."/>
            <person name="Gautier V."/>
            <person name="Ament-velasquez S.L."/>
            <person name="Kruys A."/>
            <person name="Hutchinson M.I."/>
            <person name="Powell A.J."/>
            <person name="Barry K."/>
            <person name="Miller A.N."/>
            <person name="Grigoriev I.V."/>
            <person name="Debuchy R."/>
            <person name="Gladieux P."/>
            <person name="Thoren M.H."/>
            <person name="Johannesson H."/>
        </authorList>
    </citation>
    <scope>NUCLEOTIDE SEQUENCE</scope>
    <source>
        <strain evidence="1">CBS 232.78</strain>
    </source>
</reference>
<evidence type="ECO:0008006" key="3">
    <source>
        <dbReference type="Google" id="ProtNLM"/>
    </source>
</evidence>
<dbReference type="AlphaFoldDB" id="A0AAE0U3R6"/>
<sequence>MHLILTGATGLVGSAVLDAMIKLPDVSRISVLSRRPVKMAEAANDPRVNVIIHKDFTTYDSSLLEKLSGADGCVWALGISQAQVGKDEYVEITKTYALAAAEAFRTLPASETKPFNFVYVSGEGSTFKPSMFTPLFGRIKGETELALAEMRKQHPAFHASTVRAGFIDKAAQPDIQPFVPVLGYSRVAMEAVLGPVVRNVWKGAWSPTEHLGKFLAEMAMGQYDAASNVAKGYRKLDGGFTVVDNVGFRRLVGLD</sequence>
<name>A0AAE0U3R6_9PEZI</name>
<organism evidence="1 2">
    <name type="scientific">Podospora didyma</name>
    <dbReference type="NCBI Taxonomy" id="330526"/>
    <lineage>
        <taxon>Eukaryota</taxon>
        <taxon>Fungi</taxon>
        <taxon>Dikarya</taxon>
        <taxon>Ascomycota</taxon>
        <taxon>Pezizomycotina</taxon>
        <taxon>Sordariomycetes</taxon>
        <taxon>Sordariomycetidae</taxon>
        <taxon>Sordariales</taxon>
        <taxon>Podosporaceae</taxon>
        <taxon>Podospora</taxon>
    </lineage>
</organism>
<evidence type="ECO:0000313" key="2">
    <source>
        <dbReference type="Proteomes" id="UP001285441"/>
    </source>
</evidence>
<feature type="non-terminal residue" evidence="1">
    <location>
        <position position="1"/>
    </location>
</feature>
<dbReference type="EMBL" id="JAULSW010000002">
    <property type="protein sequence ID" value="KAK3389918.1"/>
    <property type="molecule type" value="Genomic_DNA"/>
</dbReference>
<comment type="caution">
    <text evidence="1">The sequence shown here is derived from an EMBL/GenBank/DDBJ whole genome shotgun (WGS) entry which is preliminary data.</text>
</comment>
<dbReference type="PANTHER" id="PTHR14097">
    <property type="entry name" value="OXIDOREDUCTASE HTATIP2"/>
    <property type="match status" value="1"/>
</dbReference>